<reference evidence="10" key="1">
    <citation type="submission" date="2017-04" db="EMBL/GenBank/DDBJ databases">
        <authorList>
            <person name="Varghese N."/>
            <person name="Submissions S."/>
        </authorList>
    </citation>
    <scope>NUCLEOTIDE SEQUENCE [LARGE SCALE GENOMIC DNA]</scope>
    <source>
        <strain evidence="10">DSM 9293</strain>
    </source>
</reference>
<comment type="similarity">
    <text evidence="1 5">Belongs to the FliD family.</text>
</comment>
<accession>A0A1W1WCP6</accession>
<sequence>MSTNPLLTLSPSQIWGNQANNPISSLMLTYSPNVIESLALAPISLQEKQLNQTLSQVQAASSAWSQLQADASAVMSQLTTLSSGLPFDAQSASSSSPSVATAAASSEAASGSFGLTVNQLAQAEVDHSAVFSSATQAANISGTFTIALGPTSGTSPTTTSASVTITSGMTLEQIASAINSSAGQYVKAAVQDTANGYQLVVQANQPNQFIYYGESSSTSILNNGSGELGLVNASSGGTVISSGTSNNNTEAVAQPAEYTLGNTTLQANSNTISNIVPGVTAQLLSVGTTTITVGPNVSQMESSITKFQKDWNQLVQDVNTLTLPVNAGPPESSSSSSSSSSSYKSNSHQVISSPQPLAFVQQAQSVLGETVAQTAAGPLTMADVGLQWNYSAQDGTLSWDPNGSSQISANLSTLLTTHPHSVASYFQTLSNKLMPILQVFAQGSTSVSQTAQSSLENEINSLTLQKQNLVAEAQSVAKTARQEYLAMANSMTGALGVYNYFQNVVLGGPSSSGGGFAT</sequence>
<evidence type="ECO:0000256" key="1">
    <source>
        <dbReference type="ARBA" id="ARBA00009764"/>
    </source>
</evidence>
<feature type="compositionally biased region" description="Low complexity" evidence="6">
    <location>
        <begin position="332"/>
        <end position="342"/>
    </location>
</feature>
<keyword evidence="9" id="KW-0966">Cell projection</keyword>
<dbReference type="GO" id="GO:0005576">
    <property type="term" value="C:extracellular region"/>
    <property type="evidence" value="ECO:0007669"/>
    <property type="project" value="UniProtKB-SubCell"/>
</dbReference>
<comment type="subunit">
    <text evidence="2 5">Homopentamer.</text>
</comment>
<feature type="region of interest" description="Disordered" evidence="6">
    <location>
        <begin position="323"/>
        <end position="349"/>
    </location>
</feature>
<name>A0A1W1WCP6_SULTA</name>
<dbReference type="GO" id="GO:0007155">
    <property type="term" value="P:cell adhesion"/>
    <property type="evidence" value="ECO:0007669"/>
    <property type="project" value="InterPro"/>
</dbReference>
<dbReference type="Proteomes" id="UP000192660">
    <property type="component" value="Unassembled WGS sequence"/>
</dbReference>
<evidence type="ECO:0000256" key="6">
    <source>
        <dbReference type="SAM" id="MobiDB-lite"/>
    </source>
</evidence>
<proteinExistence type="inferred from homology"/>
<dbReference type="InterPro" id="IPR003481">
    <property type="entry name" value="FliD_N"/>
</dbReference>
<keyword evidence="4 5" id="KW-0975">Bacterial flagellum</keyword>
<dbReference type="GO" id="GO:0009421">
    <property type="term" value="C:bacterial-type flagellum filament cap"/>
    <property type="evidence" value="ECO:0007669"/>
    <property type="project" value="InterPro"/>
</dbReference>
<dbReference type="GO" id="GO:0009424">
    <property type="term" value="C:bacterial-type flagellum hook"/>
    <property type="evidence" value="ECO:0007669"/>
    <property type="project" value="UniProtKB-UniRule"/>
</dbReference>
<gene>
    <name evidence="9" type="ORF">SAMN00768000_1372</name>
</gene>
<evidence type="ECO:0000259" key="8">
    <source>
        <dbReference type="Pfam" id="PF07195"/>
    </source>
</evidence>
<keyword evidence="9" id="KW-0969">Cilium</keyword>
<dbReference type="Pfam" id="PF07195">
    <property type="entry name" value="FliD_C"/>
    <property type="match status" value="1"/>
</dbReference>
<dbReference type="AlphaFoldDB" id="A0A1W1WCP6"/>
<evidence type="ECO:0000313" key="9">
    <source>
        <dbReference type="EMBL" id="SMC03949.1"/>
    </source>
</evidence>
<keyword evidence="9" id="KW-0282">Flagellum</keyword>
<dbReference type="PANTHER" id="PTHR30288:SF0">
    <property type="entry name" value="FLAGELLAR HOOK-ASSOCIATED PROTEIN 2"/>
    <property type="match status" value="1"/>
</dbReference>
<organism evidence="9 10">
    <name type="scientific">Sulfobacillus thermosulfidooxidans (strain DSM 9293 / VKM B-1269 / AT-1)</name>
    <dbReference type="NCBI Taxonomy" id="929705"/>
    <lineage>
        <taxon>Bacteria</taxon>
        <taxon>Bacillati</taxon>
        <taxon>Bacillota</taxon>
        <taxon>Clostridia</taxon>
        <taxon>Eubacteriales</taxon>
        <taxon>Clostridiales Family XVII. Incertae Sedis</taxon>
        <taxon>Sulfobacillus</taxon>
    </lineage>
</organism>
<feature type="domain" description="Flagellar hook-associated protein 2 N-terminal" evidence="7">
    <location>
        <begin position="46"/>
        <end position="123"/>
    </location>
</feature>
<evidence type="ECO:0000259" key="7">
    <source>
        <dbReference type="Pfam" id="PF02465"/>
    </source>
</evidence>
<comment type="subcellular location">
    <subcellularLocation>
        <location evidence="5">Secreted</location>
    </subcellularLocation>
    <subcellularLocation>
        <location evidence="5">Bacterial flagellum</location>
    </subcellularLocation>
</comment>
<keyword evidence="3" id="KW-0175">Coiled coil</keyword>
<protein>
    <recommendedName>
        <fullName evidence="5">Flagellar hook-associated protein 2</fullName>
        <shortName evidence="5">HAP2</shortName>
    </recommendedName>
    <alternativeName>
        <fullName evidence="5">Flagellar cap protein</fullName>
    </alternativeName>
</protein>
<evidence type="ECO:0000256" key="2">
    <source>
        <dbReference type="ARBA" id="ARBA00011255"/>
    </source>
</evidence>
<evidence type="ECO:0000313" key="10">
    <source>
        <dbReference type="Proteomes" id="UP000192660"/>
    </source>
</evidence>
<dbReference type="InterPro" id="IPR040026">
    <property type="entry name" value="FliD"/>
</dbReference>
<dbReference type="RefSeq" id="WP_176213178.1">
    <property type="nucleotide sequence ID" value="NZ_FWWY01000001.1"/>
</dbReference>
<comment type="function">
    <text evidence="5">Required for morphogenesis and for the elongation of the flagellar filament by facilitating polymerization of the flagellin monomers at the tip of growing filament. Forms a capping structure, which prevents flagellin subunits (transported through the central channel of the flagellum) from leaking out without polymerization at the distal end.</text>
</comment>
<dbReference type="Pfam" id="PF02465">
    <property type="entry name" value="FliD_N"/>
    <property type="match status" value="1"/>
</dbReference>
<feature type="domain" description="Flagellar hook-associated protein 2 C-terminal" evidence="8">
    <location>
        <begin position="253"/>
        <end position="491"/>
    </location>
</feature>
<evidence type="ECO:0000256" key="3">
    <source>
        <dbReference type="ARBA" id="ARBA00023054"/>
    </source>
</evidence>
<evidence type="ECO:0000256" key="4">
    <source>
        <dbReference type="ARBA" id="ARBA00023143"/>
    </source>
</evidence>
<evidence type="ECO:0000256" key="5">
    <source>
        <dbReference type="RuleBase" id="RU362066"/>
    </source>
</evidence>
<keyword evidence="5" id="KW-0964">Secreted</keyword>
<keyword evidence="10" id="KW-1185">Reference proteome</keyword>
<dbReference type="PANTHER" id="PTHR30288">
    <property type="entry name" value="FLAGELLAR CAP/ASSEMBLY PROTEIN FLID"/>
    <property type="match status" value="1"/>
</dbReference>
<dbReference type="EMBL" id="FWWY01000001">
    <property type="protein sequence ID" value="SMC03949.1"/>
    <property type="molecule type" value="Genomic_DNA"/>
</dbReference>
<dbReference type="GO" id="GO:0071973">
    <property type="term" value="P:bacterial-type flagellum-dependent cell motility"/>
    <property type="evidence" value="ECO:0007669"/>
    <property type="project" value="TreeGrafter"/>
</dbReference>
<dbReference type="InterPro" id="IPR010809">
    <property type="entry name" value="FliD_C"/>
</dbReference>